<keyword evidence="3" id="KW-1185">Reference proteome</keyword>
<dbReference type="AlphaFoldDB" id="A0AAD4TKW2"/>
<dbReference type="EMBL" id="JAJJMB010000931">
    <property type="protein sequence ID" value="KAI3960507.1"/>
    <property type="molecule type" value="Genomic_DNA"/>
</dbReference>
<evidence type="ECO:0000313" key="2">
    <source>
        <dbReference type="EMBL" id="KAI3960507.1"/>
    </source>
</evidence>
<comment type="caution">
    <text evidence="2">The sequence shown here is derived from an EMBL/GenBank/DDBJ whole genome shotgun (WGS) entry which is preliminary data.</text>
</comment>
<feature type="compositionally biased region" description="Acidic residues" evidence="1">
    <location>
        <begin position="372"/>
        <end position="388"/>
    </location>
</feature>
<evidence type="ECO:0000256" key="1">
    <source>
        <dbReference type="SAM" id="MobiDB-lite"/>
    </source>
</evidence>
<dbReference type="PANTHER" id="PTHR46872">
    <property type="entry name" value="DNA BINDING PROTEIN"/>
    <property type="match status" value="1"/>
</dbReference>
<feature type="region of interest" description="Disordered" evidence="1">
    <location>
        <begin position="325"/>
        <end position="395"/>
    </location>
</feature>
<dbReference type="PANTHER" id="PTHR46872:SF10">
    <property type="entry name" value="MYB-LIKE DOMAIN-CONTAINING PROTEIN"/>
    <property type="match status" value="1"/>
</dbReference>
<feature type="compositionally biased region" description="Acidic residues" evidence="1">
    <location>
        <begin position="329"/>
        <end position="358"/>
    </location>
</feature>
<sequence length="526" mass="58872">MGIHERAEIFQVIHSPHLRSNQLLEYYPRKVIMAYKRPFGDEEDYRVASKHPRHFDNCNQLASFIDVAPYADTSSDSQTSGDVSFTKRHVSDIDLDLPACGYTDVEIGASGSLSSLWLTHRSEAAAQDDEMCLSYLAYGPRKLVSIGSNYQADIPVWGVNGSISETRCVGASDACSTFPQCSSPTSSVDEDSGKFMGNCVIPMPTEDAGHTNSVGYVKDDCSCSDRGSVRCVREHIVESRDRLRATLGPETFAELGFYKMGEVVATKWIEQEERVFQEVVFTYSASSGRSFWDCLSAVFPSRTKKELVSYYFNVFMLRQRAEQNRSDSLEIDSDNDVWEGSDEDEDEIRTAEEYEDSAVESPQEDPVSYDNNEGDDNNDGDTGDDESTADEHYCSFGPKLHTSSKNSQSSGEDFDIQDDSCLSFECQASKEEVFCGQTDTRKRPNQADNNRGEDYLQCSFDERFNNASLEHGYVFSSCDSKVWDVGYLDSFEADADFLSTFNMIEEVFGDETMNNRKGNTDGKSVS</sequence>
<accession>A0AAD4TKW2</accession>
<gene>
    <name evidence="2" type="ORF">MKW98_003006</name>
</gene>
<dbReference type="InterPro" id="IPR001005">
    <property type="entry name" value="SANT/Myb"/>
</dbReference>
<name>A0AAD4TKW2_9MAGN</name>
<evidence type="ECO:0000313" key="3">
    <source>
        <dbReference type="Proteomes" id="UP001202328"/>
    </source>
</evidence>
<evidence type="ECO:0008006" key="4">
    <source>
        <dbReference type="Google" id="ProtNLM"/>
    </source>
</evidence>
<organism evidence="2 3">
    <name type="scientific">Papaver atlanticum</name>
    <dbReference type="NCBI Taxonomy" id="357466"/>
    <lineage>
        <taxon>Eukaryota</taxon>
        <taxon>Viridiplantae</taxon>
        <taxon>Streptophyta</taxon>
        <taxon>Embryophyta</taxon>
        <taxon>Tracheophyta</taxon>
        <taxon>Spermatophyta</taxon>
        <taxon>Magnoliopsida</taxon>
        <taxon>Ranunculales</taxon>
        <taxon>Papaveraceae</taxon>
        <taxon>Papaveroideae</taxon>
        <taxon>Papaver</taxon>
    </lineage>
</organism>
<reference evidence="2" key="1">
    <citation type="submission" date="2022-04" db="EMBL/GenBank/DDBJ databases">
        <title>A functionally conserved STORR gene fusion in Papaver species that diverged 16.8 million years ago.</title>
        <authorList>
            <person name="Catania T."/>
        </authorList>
    </citation>
    <scope>NUCLEOTIDE SEQUENCE</scope>
    <source>
        <strain evidence="2">S-188037</strain>
    </source>
</reference>
<proteinExistence type="predicted"/>
<protein>
    <recommendedName>
        <fullName evidence="4">Myb-like domain-containing protein</fullName>
    </recommendedName>
</protein>
<dbReference type="CDD" id="cd00167">
    <property type="entry name" value="SANT"/>
    <property type="match status" value="1"/>
</dbReference>
<dbReference type="Proteomes" id="UP001202328">
    <property type="component" value="Unassembled WGS sequence"/>
</dbReference>